<evidence type="ECO:0000313" key="4">
    <source>
        <dbReference type="Proteomes" id="UP001152797"/>
    </source>
</evidence>
<name>A0A9P1FP15_9DINO</name>
<dbReference type="InterPro" id="IPR043502">
    <property type="entry name" value="DNA/RNA_pol_sf"/>
</dbReference>
<comment type="caution">
    <text evidence="2">The sequence shown here is derived from an EMBL/GenBank/DDBJ whole genome shotgun (WGS) entry which is preliminary data.</text>
</comment>
<sequence>MAAPVLPDLDTAEGRAEAIRLLDPDFQGLLERKGLSDRLQGTLSNAGVRSISLFSVIGDTAAEVRTFAVDHCNLDRGRDVVAVAGMIDAVQASKTRMATRNQSEADAVNASIPPPLNKAEAQDLRVRFEQLHYKLEDKVTPSTGTLEQLFEQIETGEWKRMSLVMFLSRDDADSEPMAATLDKNGTVRVKKGYGESKPPKSGEDLRQRVKLLGHIYLFAQLKFPNRHELRNIGPNLFHKYADFLLGEHVMGLQAKDSRGEVVATPSLELVLSYEFQVRKLMVKYMNEGTEMVQALEDAMKDPTIKERYFLTPAALDAAMSGRDQGRKSRSPRREHSREESYPRGSQSFGKGKGGKGRKGKGKSMHTKTPDGRDICFAWNNRDQRCRYQCGRVHCCQICFGTHPAHSCKKGKGASQPDTDDKTRRDTVQVTEGEGSSEVLEETAVDHKNSGRGPGRAEIPSSFTLKVLYLFAGAERKTSVVECLRRLTKDAGWELEAHEIDLKRGEGFDLTQERPTASSKQGASVGVPMGEEKVKREEDGMQFNPASIWQLEEIRRLVDKQGPVQTVGINQCCWGAPWRKPTRLVTTAVSVQAWGPCQWPVMDEDNAYQGPLERNCQCKVTMSLARKEEDEGFRTSGTDVYPPKLDLGIAEALMSHIQTALDASSKEGEGESSKEADTEEVSTRKDCKDDTKKERVTKIPVEEEYRDQEEGVPVYEDTGFRGGGQGVLLEDGGRRRPNDRESEVNFRRLKCMLEAVCDVDHSWLEEVAEEGVCLGVDEELPRVPEVFEEKEKWNLSFTEEDFRDTLADNYKSAEENSVNIARQVAEEVERGSIIRMSLKEAEKKYAGRLAIAALGAVPKEQGSDVVRIVHDGSYSVDVNHRIKVRDRMRFPTVDDAAGVLMHLEDQAEEEKGLVRFSMLYDVARAHKLLPVKEKDWGLQAFRLPGKEEEMKEEVFLHTRGTFGIASAAYWWQRLAAGVVRLGHVLAGVDLGILHLLFADDGWMVATGGFFWRKLLFWLFILDLLEIPLSWKKVRGGVKVQWIGYQIDVQMFEKGISSRKVKWVEEWISSHLISEGVVGRDLRSALGRFGFVAGALHHVRPFLGPLFAWSAVLAPGTFAKFPEAIRILLEYVKMQISLESMCKPRRVKERSREAFRVDAKAEGECIVIGGWEIPRGSSNEKGRWFSIRLNRRNAPWAYMKGEPFRNVASLELTAVLVAVILFGDNLVDDEGISTLTLSASTDNLGNTYVLQHFMSCKYPLSIVVMELAMQLKKCNLELDLGWVPRDQNTEADALTNSDFSGFLPEKRIERNFEDIQFEVLDKLVEKAGELDKDIRLAKSSKELKGDRPEETIRKRKRGQTRWEDPW</sequence>
<dbReference type="SUPFAM" id="SSF56672">
    <property type="entry name" value="DNA/RNA polymerases"/>
    <property type="match status" value="1"/>
</dbReference>
<accession>A0A9P1FP15</accession>
<feature type="region of interest" description="Disordered" evidence="1">
    <location>
        <begin position="1340"/>
        <end position="1364"/>
    </location>
</feature>
<dbReference type="EMBL" id="CAMXCT030000883">
    <property type="protein sequence ID" value="CAL4771676.1"/>
    <property type="molecule type" value="Genomic_DNA"/>
</dbReference>
<feature type="compositionally biased region" description="Basic and acidic residues" evidence="1">
    <location>
        <begin position="730"/>
        <end position="740"/>
    </location>
</feature>
<feature type="compositionally biased region" description="Basic and acidic residues" evidence="1">
    <location>
        <begin position="663"/>
        <end position="691"/>
    </location>
</feature>
<dbReference type="EMBL" id="CAMXCT010000883">
    <property type="protein sequence ID" value="CAI3984364.1"/>
    <property type="molecule type" value="Genomic_DNA"/>
</dbReference>
<keyword evidence="4" id="KW-1185">Reference proteome</keyword>
<feature type="compositionally biased region" description="Basic residues" evidence="1">
    <location>
        <begin position="352"/>
        <end position="365"/>
    </location>
</feature>
<feature type="region of interest" description="Disordered" evidence="1">
    <location>
        <begin position="659"/>
        <end position="691"/>
    </location>
</feature>
<feature type="region of interest" description="Disordered" evidence="1">
    <location>
        <begin position="703"/>
        <end position="740"/>
    </location>
</feature>
<dbReference type="EMBL" id="CAMXCT020000883">
    <property type="protein sequence ID" value="CAL1137739.1"/>
    <property type="molecule type" value="Genomic_DNA"/>
</dbReference>
<evidence type="ECO:0000313" key="3">
    <source>
        <dbReference type="EMBL" id="CAL1137739.1"/>
    </source>
</evidence>
<feature type="region of interest" description="Disordered" evidence="1">
    <location>
        <begin position="404"/>
        <end position="437"/>
    </location>
</feature>
<organism evidence="2">
    <name type="scientific">Cladocopium goreaui</name>
    <dbReference type="NCBI Taxonomy" id="2562237"/>
    <lineage>
        <taxon>Eukaryota</taxon>
        <taxon>Sar</taxon>
        <taxon>Alveolata</taxon>
        <taxon>Dinophyceae</taxon>
        <taxon>Suessiales</taxon>
        <taxon>Symbiodiniaceae</taxon>
        <taxon>Cladocopium</taxon>
    </lineage>
</organism>
<evidence type="ECO:0000313" key="2">
    <source>
        <dbReference type="EMBL" id="CAI3984364.1"/>
    </source>
</evidence>
<reference evidence="3" key="2">
    <citation type="submission" date="2024-04" db="EMBL/GenBank/DDBJ databases">
        <authorList>
            <person name="Chen Y."/>
            <person name="Shah S."/>
            <person name="Dougan E. K."/>
            <person name="Thang M."/>
            <person name="Chan C."/>
        </authorList>
    </citation>
    <scope>NUCLEOTIDE SEQUENCE [LARGE SCALE GENOMIC DNA]</scope>
</reference>
<reference evidence="2" key="1">
    <citation type="submission" date="2022-10" db="EMBL/GenBank/DDBJ databases">
        <authorList>
            <person name="Chen Y."/>
            <person name="Dougan E. K."/>
            <person name="Chan C."/>
            <person name="Rhodes N."/>
            <person name="Thang M."/>
        </authorList>
    </citation>
    <scope>NUCLEOTIDE SEQUENCE</scope>
</reference>
<gene>
    <name evidence="2" type="ORF">C1SCF055_LOCUS11906</name>
</gene>
<evidence type="ECO:0000256" key="1">
    <source>
        <dbReference type="SAM" id="MobiDB-lite"/>
    </source>
</evidence>
<feature type="compositionally biased region" description="Basic and acidic residues" evidence="1">
    <location>
        <begin position="323"/>
        <end position="341"/>
    </location>
</feature>
<feature type="region of interest" description="Disordered" evidence="1">
    <location>
        <begin position="319"/>
        <end position="373"/>
    </location>
</feature>
<protein>
    <submittedName>
        <fullName evidence="2">Uncharacterized protein</fullName>
    </submittedName>
</protein>
<proteinExistence type="predicted"/>
<feature type="compositionally biased region" description="Basic and acidic residues" evidence="1">
    <location>
        <begin position="1340"/>
        <end position="1350"/>
    </location>
</feature>
<dbReference type="Proteomes" id="UP001152797">
    <property type="component" value="Unassembled WGS sequence"/>
</dbReference>